<organism evidence="2 3">
    <name type="scientific">Gordonia otitidis (strain DSM 44809 / CCUG 52243 / JCM 12355 / NBRC 100426 / IFM 10032)</name>
    <dbReference type="NCBI Taxonomy" id="1108044"/>
    <lineage>
        <taxon>Bacteria</taxon>
        <taxon>Bacillati</taxon>
        <taxon>Actinomycetota</taxon>
        <taxon>Actinomycetes</taxon>
        <taxon>Mycobacteriales</taxon>
        <taxon>Gordoniaceae</taxon>
        <taxon>Gordonia</taxon>
    </lineage>
</organism>
<dbReference type="EMBL" id="BAFB01000108">
    <property type="protein sequence ID" value="GAB34437.1"/>
    <property type="molecule type" value="Genomic_DNA"/>
</dbReference>
<protein>
    <submittedName>
        <fullName evidence="2">Uncharacterized protein</fullName>
    </submittedName>
</protein>
<sequence>MTSGPPTAAAAIAASSDGDRPTRLADEANPAVPAATSSVGNKGSTPRVTPFIVSGTWWIASQHAEIELAIPDMSPPDMRRTASTQTRTTITVTTGTPNATRTSSRAVPSVPTRCARVARRTWRKRAERLSEDTDLIDDIVTSVTRVTAVESETRRGVMLTTRTE</sequence>
<feature type="compositionally biased region" description="Basic and acidic residues" evidence="1">
    <location>
        <begin position="17"/>
        <end position="26"/>
    </location>
</feature>
<feature type="compositionally biased region" description="Polar residues" evidence="1">
    <location>
        <begin position="35"/>
        <end position="44"/>
    </location>
</feature>
<evidence type="ECO:0000313" key="2">
    <source>
        <dbReference type="EMBL" id="GAB34437.1"/>
    </source>
</evidence>
<evidence type="ECO:0000313" key="3">
    <source>
        <dbReference type="Proteomes" id="UP000005038"/>
    </source>
</evidence>
<comment type="caution">
    <text evidence="2">The sequence shown here is derived from an EMBL/GenBank/DDBJ whole genome shotgun (WGS) entry which is preliminary data.</text>
</comment>
<keyword evidence="3" id="KW-1185">Reference proteome</keyword>
<proteinExistence type="predicted"/>
<dbReference type="Proteomes" id="UP000005038">
    <property type="component" value="Unassembled WGS sequence"/>
</dbReference>
<evidence type="ECO:0000256" key="1">
    <source>
        <dbReference type="SAM" id="MobiDB-lite"/>
    </source>
</evidence>
<gene>
    <name evidence="2" type="ORF">GOOTI_108_00290</name>
</gene>
<name>H5TLS9_GORO1</name>
<accession>H5TLS9</accession>
<reference evidence="2" key="1">
    <citation type="submission" date="2012-02" db="EMBL/GenBank/DDBJ databases">
        <title>Whole genome shotgun sequence of Gordonia otitidis NBRC 100426.</title>
        <authorList>
            <person name="Yoshida I."/>
            <person name="Hosoyama A."/>
            <person name="Tsuchikane K."/>
            <person name="Katsumata H."/>
            <person name="Yamazaki S."/>
            <person name="Fujita N."/>
        </authorList>
    </citation>
    <scope>NUCLEOTIDE SEQUENCE [LARGE SCALE GENOMIC DNA]</scope>
    <source>
        <strain evidence="2">NBRC 100426</strain>
    </source>
</reference>
<dbReference type="AlphaFoldDB" id="H5TLS9"/>
<feature type="region of interest" description="Disordered" evidence="1">
    <location>
        <begin position="1"/>
        <end position="44"/>
    </location>
</feature>
<dbReference type="STRING" id="1108044.GOOTI_108_00290"/>